<dbReference type="Proteomes" id="UP000006530">
    <property type="component" value="Segment"/>
</dbReference>
<reference evidence="1 2" key="1">
    <citation type="journal article" date="2010" name="Environ. Microbiol.">
        <title>Genomic analysis of oceanic cyanobacterial myoviruses compared with T4-like myoviruses from diverse hosts and environments.</title>
        <authorList>
            <person name="Sullivan M.B."/>
            <person name="Huang K.H."/>
            <person name="Ignacio-Espinoza J.C."/>
            <person name="Berlin A.M."/>
            <person name="Kelly L."/>
            <person name="Weigele P.R."/>
            <person name="DeFrancesco A.S."/>
            <person name="Kern S.E."/>
            <person name="Thompson L.R."/>
            <person name="Young S."/>
            <person name="Yandava C."/>
            <person name="Fu R."/>
            <person name="Krastins B."/>
            <person name="Chase M."/>
            <person name="Sarracino D."/>
            <person name="Osburne M.S."/>
            <person name="Henn M.R."/>
            <person name="Chisholm S.W."/>
        </authorList>
    </citation>
    <scope>NUCLEOTIDE SEQUENCE [LARGE SCALE GENOMIC DNA]</scope>
    <source>
        <strain evidence="1">M4-247</strain>
    </source>
</reference>
<proteinExistence type="predicted"/>
<name>E3SMN6_9CAUD</name>
<protein>
    <submittedName>
        <fullName evidence="1">Uncharacterized protein</fullName>
    </submittedName>
</protein>
<evidence type="ECO:0000313" key="2">
    <source>
        <dbReference type="Proteomes" id="UP000006530"/>
    </source>
</evidence>
<gene>
    <name evidence="1" type="ORF">PHM1_055</name>
</gene>
<dbReference type="RefSeq" id="YP_004322480.1">
    <property type="nucleotide sequence ID" value="NC_015280.1"/>
</dbReference>
<organism evidence="1 2">
    <name type="scientific">Prochlorococcus phage P-HM1</name>
    <dbReference type="NCBI Taxonomy" id="445700"/>
    <lineage>
        <taxon>Viruses</taxon>
        <taxon>Duplodnaviria</taxon>
        <taxon>Heunggongvirae</taxon>
        <taxon>Uroviricota</taxon>
        <taxon>Caudoviricetes</taxon>
        <taxon>Eurybiavirus</taxon>
        <taxon>Eurybiavirus PHM2</taxon>
    </lineage>
</organism>
<keyword evidence="2" id="KW-1185">Reference proteome</keyword>
<dbReference type="EMBL" id="GU071101">
    <property type="protein sequence ID" value="ADO98679.1"/>
    <property type="molecule type" value="Genomic_DNA"/>
</dbReference>
<accession>E3SMN6</accession>
<dbReference type="OrthoDB" id="27987at10239"/>
<sequence>MKKVPQTQKKLNLSIILDKLTDLGWEYTCGCMTRSGMQTYDELMQYIGVLDPTEHWNEDCYKDKCCDH</sequence>
<dbReference type="GeneID" id="10326968"/>
<evidence type="ECO:0000313" key="1">
    <source>
        <dbReference type="EMBL" id="ADO98679.1"/>
    </source>
</evidence>
<dbReference type="KEGG" id="vg:10326968"/>